<reference evidence="1" key="1">
    <citation type="journal article" date="2021" name="Genome Biol. Evol.">
        <title>A High-Quality Reference Genome for a Parasitic Bivalve with Doubly Uniparental Inheritance (Bivalvia: Unionida).</title>
        <authorList>
            <person name="Smith C.H."/>
        </authorList>
    </citation>
    <scope>NUCLEOTIDE SEQUENCE</scope>
    <source>
        <strain evidence="1">CHS0354</strain>
    </source>
</reference>
<proteinExistence type="predicted"/>
<accession>A0AAE0W9W5</accession>
<dbReference type="EMBL" id="JAEAOA010002346">
    <property type="protein sequence ID" value="KAK3606434.1"/>
    <property type="molecule type" value="Genomic_DNA"/>
</dbReference>
<organism evidence="1 2">
    <name type="scientific">Potamilus streckersoni</name>
    <dbReference type="NCBI Taxonomy" id="2493646"/>
    <lineage>
        <taxon>Eukaryota</taxon>
        <taxon>Metazoa</taxon>
        <taxon>Spiralia</taxon>
        <taxon>Lophotrochozoa</taxon>
        <taxon>Mollusca</taxon>
        <taxon>Bivalvia</taxon>
        <taxon>Autobranchia</taxon>
        <taxon>Heteroconchia</taxon>
        <taxon>Palaeoheterodonta</taxon>
        <taxon>Unionida</taxon>
        <taxon>Unionoidea</taxon>
        <taxon>Unionidae</taxon>
        <taxon>Ambleminae</taxon>
        <taxon>Lampsilini</taxon>
        <taxon>Potamilus</taxon>
    </lineage>
</organism>
<sequence length="65" mass="7507">MAGQIRSSQKLWEISSLTRKQRTEIVDRSSVVYKEEHETAQPYQFLDLQDSVLRGMHLSTAISII</sequence>
<dbReference type="AlphaFoldDB" id="A0AAE0W9W5"/>
<comment type="caution">
    <text evidence="1">The sequence shown here is derived from an EMBL/GenBank/DDBJ whole genome shotgun (WGS) entry which is preliminary data.</text>
</comment>
<reference evidence="1" key="3">
    <citation type="submission" date="2023-05" db="EMBL/GenBank/DDBJ databases">
        <authorList>
            <person name="Smith C.H."/>
        </authorList>
    </citation>
    <scope>NUCLEOTIDE SEQUENCE</scope>
    <source>
        <strain evidence="1">CHS0354</strain>
        <tissue evidence="1">Mantle</tissue>
    </source>
</reference>
<evidence type="ECO:0000313" key="1">
    <source>
        <dbReference type="EMBL" id="KAK3606434.1"/>
    </source>
</evidence>
<protein>
    <submittedName>
        <fullName evidence="1">Uncharacterized protein</fullName>
    </submittedName>
</protein>
<keyword evidence="2" id="KW-1185">Reference proteome</keyword>
<dbReference type="Proteomes" id="UP001195483">
    <property type="component" value="Unassembled WGS sequence"/>
</dbReference>
<reference evidence="1" key="2">
    <citation type="journal article" date="2021" name="Genome Biol. Evol.">
        <title>Developing a high-quality reference genome for a parasitic bivalve with doubly uniparental inheritance (Bivalvia: Unionida).</title>
        <authorList>
            <person name="Smith C.H."/>
        </authorList>
    </citation>
    <scope>NUCLEOTIDE SEQUENCE</scope>
    <source>
        <strain evidence="1">CHS0354</strain>
        <tissue evidence="1">Mantle</tissue>
    </source>
</reference>
<gene>
    <name evidence="1" type="ORF">CHS0354_041375</name>
</gene>
<name>A0AAE0W9W5_9BIVA</name>
<evidence type="ECO:0000313" key="2">
    <source>
        <dbReference type="Proteomes" id="UP001195483"/>
    </source>
</evidence>